<dbReference type="RefSeq" id="WP_157750437.1">
    <property type="nucleotide sequence ID" value="NZ_AP017313.1"/>
</dbReference>
<dbReference type="OrthoDB" id="1118927at2"/>
<sequence>MRTFVSMVLALIILTAVSCKKSTQLPSNALIGKWRWVRSVGGIGGFTYTPQSTGNNFRDEFYADSTYKRFENDSLLIQGSYSIIKGYNYTPTQKVDVLKIGDWRSSISIKNDTLFIDDLFISDGFGDTYVRIR</sequence>
<proteinExistence type="predicted"/>
<name>A0A125T2C3_9SPHI</name>
<keyword evidence="2" id="KW-1185">Reference proteome</keyword>
<dbReference type="EMBL" id="AP017313">
    <property type="protein sequence ID" value="BAU52804.1"/>
    <property type="molecule type" value="Genomic_DNA"/>
</dbReference>
<dbReference type="KEGG" id="mgot:MgSA37_00967"/>
<organism evidence="1 2">
    <name type="scientific">Mucilaginibacter gotjawali</name>
    <dbReference type="NCBI Taxonomy" id="1550579"/>
    <lineage>
        <taxon>Bacteria</taxon>
        <taxon>Pseudomonadati</taxon>
        <taxon>Bacteroidota</taxon>
        <taxon>Sphingobacteriia</taxon>
        <taxon>Sphingobacteriales</taxon>
        <taxon>Sphingobacteriaceae</taxon>
        <taxon>Mucilaginibacter</taxon>
    </lineage>
</organism>
<gene>
    <name evidence="1" type="ORF">MgSA37_00967</name>
</gene>
<evidence type="ECO:0000313" key="1">
    <source>
        <dbReference type="EMBL" id="BAU52804.1"/>
    </source>
</evidence>
<reference evidence="1 2" key="1">
    <citation type="submission" date="2015-12" db="EMBL/GenBank/DDBJ databases">
        <title>Genome sequence of Mucilaginibacter gotjawali.</title>
        <authorList>
            <person name="Lee J.S."/>
            <person name="Lee K.C."/>
            <person name="Kim K.K."/>
            <person name="Lee B.W."/>
        </authorList>
    </citation>
    <scope>NUCLEOTIDE SEQUENCE [LARGE SCALE GENOMIC DNA]</scope>
    <source>
        <strain evidence="1 2">SA3-7</strain>
    </source>
</reference>
<protein>
    <submittedName>
        <fullName evidence="1">Uncharacterized protein</fullName>
    </submittedName>
</protein>
<evidence type="ECO:0000313" key="2">
    <source>
        <dbReference type="Proteomes" id="UP000218263"/>
    </source>
</evidence>
<dbReference type="AlphaFoldDB" id="A0A125T2C3"/>
<dbReference type="PROSITE" id="PS51257">
    <property type="entry name" value="PROKAR_LIPOPROTEIN"/>
    <property type="match status" value="1"/>
</dbReference>
<accession>A0A125T2C3</accession>
<dbReference type="Proteomes" id="UP000218263">
    <property type="component" value="Chromosome"/>
</dbReference>